<keyword evidence="16" id="KW-1185">Reference proteome</keyword>
<dbReference type="Pfam" id="PF19316">
    <property type="entry name" value="PIGO_PIGG"/>
    <property type="match status" value="2"/>
</dbReference>
<keyword evidence="11" id="KW-0325">Glycoprotein</keyword>
<dbReference type="CDD" id="cd16024">
    <property type="entry name" value="GPI_EPT_2"/>
    <property type="match status" value="1"/>
</dbReference>
<comment type="pathway">
    <text evidence="2 13">Glycolipid biosynthesis; glycosylphosphatidylinositol-anchor biosynthesis.</text>
</comment>
<dbReference type="GO" id="GO:0006506">
    <property type="term" value="P:GPI anchor biosynthetic process"/>
    <property type="evidence" value="ECO:0007669"/>
    <property type="project" value="UniProtKB-UniPathway"/>
</dbReference>
<accession>A0A5N5WRG4</accession>
<evidence type="ECO:0000256" key="7">
    <source>
        <dbReference type="ARBA" id="ARBA00022692"/>
    </source>
</evidence>
<name>A0A5N5WRG4_9EURO</name>
<dbReference type="AlphaFoldDB" id="A0A5N5WRG4"/>
<dbReference type="EMBL" id="ML732326">
    <property type="protein sequence ID" value="KAB8069800.1"/>
    <property type="molecule type" value="Genomic_DNA"/>
</dbReference>
<reference evidence="15 16" key="1">
    <citation type="submission" date="2019-04" db="EMBL/GenBank/DDBJ databases">
        <title>Friends and foes A comparative genomics study of 23 Aspergillus species from section Flavi.</title>
        <authorList>
            <consortium name="DOE Joint Genome Institute"/>
            <person name="Kjaerbolling I."/>
            <person name="Vesth T."/>
            <person name="Frisvad J.C."/>
            <person name="Nybo J.L."/>
            <person name="Theobald S."/>
            <person name="Kildgaard S."/>
            <person name="Isbrandt T."/>
            <person name="Kuo A."/>
            <person name="Sato A."/>
            <person name="Lyhne E.K."/>
            <person name="Kogle M.E."/>
            <person name="Wiebenga A."/>
            <person name="Kun R.S."/>
            <person name="Lubbers R.J."/>
            <person name="Makela M.R."/>
            <person name="Barry K."/>
            <person name="Chovatia M."/>
            <person name="Clum A."/>
            <person name="Daum C."/>
            <person name="Haridas S."/>
            <person name="He G."/>
            <person name="LaButti K."/>
            <person name="Lipzen A."/>
            <person name="Mondo S."/>
            <person name="Riley R."/>
            <person name="Salamov A."/>
            <person name="Simmons B.A."/>
            <person name="Magnuson J.K."/>
            <person name="Henrissat B."/>
            <person name="Mortensen U.H."/>
            <person name="Larsen T.O."/>
            <person name="Devries R.P."/>
            <person name="Grigoriev I.V."/>
            <person name="Machida M."/>
            <person name="Baker S.E."/>
            <person name="Andersen M.R."/>
        </authorList>
    </citation>
    <scope>NUCLEOTIDE SEQUENCE [LARGE SCALE GENOMIC DNA]</scope>
    <source>
        <strain evidence="15 16">CBS 151.66</strain>
    </source>
</reference>
<dbReference type="Pfam" id="PF01663">
    <property type="entry name" value="Phosphodiest"/>
    <property type="match status" value="1"/>
</dbReference>
<keyword evidence="10 13" id="KW-0472">Membrane</keyword>
<dbReference type="GO" id="GO:0051267">
    <property type="term" value="F:CP2 mannose-ethanolamine phosphotransferase activity"/>
    <property type="evidence" value="ECO:0007669"/>
    <property type="project" value="TreeGrafter"/>
</dbReference>
<feature type="transmembrane region" description="Helical" evidence="13">
    <location>
        <begin position="802"/>
        <end position="823"/>
    </location>
</feature>
<sequence length="863" mass="95188">MNISPTWAIVIANVLVPISILVFSSGFFPYKSLLPGFATFENTSDGHTPPRIFDKVVFMVIDALRSDFVYSNSSSFLFTQSLIRSGAALPFTAYAGSPTVTMPRLKAMTTGSVPSFLDVILNIAESDTSSTLAHQDTWLAQLKAKGGELVMYGDDTWLKLFPGMFGRADGTTSFFVSVSSTPGGAITLAVIETKLSIMIQDFTEVDSNVTRHISSELLQDDWSAFIMHFLGLDHIGHKAGPNSPYMVKKQLEMDSVVRQVYTALVQEAHLGTTLFVLCGDHGMNDAGNHGGSSVGETSPALLFISPKFQSKESRKESPTESFSDLQYYRTVEQTDITPTLAGLLGLPIPLNSLGVFIPELLIMWDVGPQRIHMLLENAKQLLKTVKESFPTYSFEFSFMPICNSGSLSDIEAVQCAWLRVLQLLDGSGADDDDSDAHPEIESALLLFLRRAQKLMSSAASNYNLRSLCVGLCIAGFAVWLTLPTAMRILLNCKPAGMFLMFNIISYSGMMFASSYVEEEQQFWYWVLMGWVFYLHVKYSGYFHGKTIQSPGSAGGHRPLPSSFSRISAAVLGVSYRILRRWNQTGQKFAAEPDIARSFFPSHQHALWALVILTYADSCSHLLFDLPLSVRWRLFGCAVALAALLFKVILAASDSPELIGSSFLGPIAKVTDGWYLRKGLPSTVFHESLTLLLLTQSKVTNIPVFLVFRVQMSIFASTGLSAVEQTITSLLMQYMSFYAFGGSNAISSVDLSNAYNGIGTYSVTLVGILTFISNWAAPIWWVSGSRLLRSQQSRKENQAHVTILTFHVATMLMSVMAACTALRTHLFIWTVFSPKYLYIMAWAVINHLVVNVLGELSWSFLGTK</sequence>
<evidence type="ECO:0000256" key="2">
    <source>
        <dbReference type="ARBA" id="ARBA00004687"/>
    </source>
</evidence>
<dbReference type="FunFam" id="3.40.720.10:FF:000045">
    <property type="entry name" value="GPI ethanolamine phosphate transferase 2"/>
    <property type="match status" value="1"/>
</dbReference>
<dbReference type="InterPro" id="IPR045687">
    <property type="entry name" value="PIGG/GPI7_C"/>
</dbReference>
<comment type="function">
    <text evidence="12 13">Ethanolamine phosphate transferase involved in glycosylphosphatidylinositol-anchor biosynthesis. Transfers ethanolamine phosphate to the GPI second mannose.</text>
</comment>
<dbReference type="Proteomes" id="UP000326565">
    <property type="component" value="Unassembled WGS sequence"/>
</dbReference>
<dbReference type="PANTHER" id="PTHR23072:SF0">
    <property type="entry name" value="GPI ETHANOLAMINE PHOSPHATE TRANSFERASE 2"/>
    <property type="match status" value="1"/>
</dbReference>
<keyword evidence="8 13" id="KW-0256">Endoplasmic reticulum</keyword>
<feature type="domain" description="GPI ethanolamine phosphate transferase 2 C-terminal" evidence="14">
    <location>
        <begin position="459"/>
        <end position="663"/>
    </location>
</feature>
<evidence type="ECO:0000259" key="14">
    <source>
        <dbReference type="Pfam" id="PF19316"/>
    </source>
</evidence>
<feature type="transmembrane region" description="Helical" evidence="13">
    <location>
        <begin position="757"/>
        <end position="781"/>
    </location>
</feature>
<feature type="transmembrane region" description="Helical" evidence="13">
    <location>
        <begin position="462"/>
        <end position="482"/>
    </location>
</feature>
<evidence type="ECO:0000256" key="3">
    <source>
        <dbReference type="ARBA" id="ARBA00005315"/>
    </source>
</evidence>
<dbReference type="GO" id="GO:0005789">
    <property type="term" value="C:endoplasmic reticulum membrane"/>
    <property type="evidence" value="ECO:0007669"/>
    <property type="project" value="UniProtKB-SubCell"/>
</dbReference>
<dbReference type="InterPro" id="IPR002591">
    <property type="entry name" value="Phosphodiest/P_Trfase"/>
</dbReference>
<evidence type="ECO:0000256" key="6">
    <source>
        <dbReference type="ARBA" id="ARBA00022679"/>
    </source>
</evidence>
<gene>
    <name evidence="15" type="ORF">BDV29DRAFT_161078</name>
</gene>
<evidence type="ECO:0000256" key="10">
    <source>
        <dbReference type="ARBA" id="ARBA00023136"/>
    </source>
</evidence>
<feature type="transmembrane region" description="Helical" evidence="13">
    <location>
        <begin position="6"/>
        <end position="28"/>
    </location>
</feature>
<keyword evidence="5 13" id="KW-0337">GPI-anchor biosynthesis</keyword>
<evidence type="ECO:0000256" key="12">
    <source>
        <dbReference type="ARBA" id="ARBA00056729"/>
    </source>
</evidence>
<evidence type="ECO:0000313" key="16">
    <source>
        <dbReference type="Proteomes" id="UP000326565"/>
    </source>
</evidence>
<proteinExistence type="inferred from homology"/>
<dbReference type="Gene3D" id="3.40.720.10">
    <property type="entry name" value="Alkaline Phosphatase, subunit A"/>
    <property type="match status" value="1"/>
</dbReference>
<feature type="transmembrane region" description="Helical" evidence="13">
    <location>
        <begin position="522"/>
        <end position="542"/>
    </location>
</feature>
<dbReference type="SUPFAM" id="SSF53649">
    <property type="entry name" value="Alkaline phosphatase-like"/>
    <property type="match status" value="1"/>
</dbReference>
<comment type="subcellular location">
    <subcellularLocation>
        <location evidence="1 13">Endoplasmic reticulum membrane</location>
        <topology evidence="1 13">Multi-pass membrane protein</topology>
    </subcellularLocation>
</comment>
<keyword evidence="6 13" id="KW-0808">Transferase</keyword>
<feature type="transmembrane region" description="Helical" evidence="13">
    <location>
        <begin position="701"/>
        <end position="722"/>
    </location>
</feature>
<dbReference type="UniPathway" id="UPA00196"/>
<feature type="transmembrane region" description="Helical" evidence="13">
    <location>
        <begin position="494"/>
        <end position="515"/>
    </location>
</feature>
<comment type="similarity">
    <text evidence="3 13">Belongs to the PIGG/PIGN/PIGO family. PIGG subfamily.</text>
</comment>
<dbReference type="InterPro" id="IPR017850">
    <property type="entry name" value="Alkaline_phosphatase_core_sf"/>
</dbReference>
<evidence type="ECO:0000313" key="15">
    <source>
        <dbReference type="EMBL" id="KAB8069800.1"/>
    </source>
</evidence>
<protein>
    <recommendedName>
        <fullName evidence="4 13">GPI ethanolamine phosphate transferase 2</fullName>
    </recommendedName>
</protein>
<keyword evidence="7 13" id="KW-0812">Transmembrane</keyword>
<dbReference type="InterPro" id="IPR039527">
    <property type="entry name" value="PIGG/GPI7"/>
</dbReference>
<evidence type="ECO:0000256" key="8">
    <source>
        <dbReference type="ARBA" id="ARBA00022824"/>
    </source>
</evidence>
<evidence type="ECO:0000256" key="11">
    <source>
        <dbReference type="ARBA" id="ARBA00023180"/>
    </source>
</evidence>
<evidence type="ECO:0000256" key="9">
    <source>
        <dbReference type="ARBA" id="ARBA00022989"/>
    </source>
</evidence>
<feature type="transmembrane region" description="Helical" evidence="13">
    <location>
        <begin position="835"/>
        <end position="860"/>
    </location>
</feature>
<evidence type="ECO:0000256" key="1">
    <source>
        <dbReference type="ARBA" id="ARBA00004477"/>
    </source>
</evidence>
<evidence type="ECO:0000256" key="4">
    <source>
        <dbReference type="ARBA" id="ARBA00020830"/>
    </source>
</evidence>
<feature type="domain" description="GPI ethanolamine phosphate transferase 2 C-terminal" evidence="14">
    <location>
        <begin position="680"/>
        <end position="857"/>
    </location>
</feature>
<evidence type="ECO:0000256" key="5">
    <source>
        <dbReference type="ARBA" id="ARBA00022502"/>
    </source>
</evidence>
<keyword evidence="9 13" id="KW-1133">Transmembrane helix</keyword>
<dbReference type="InterPro" id="IPR037674">
    <property type="entry name" value="PIG-G_N"/>
</dbReference>
<dbReference type="OrthoDB" id="272139at2759"/>
<dbReference type="PANTHER" id="PTHR23072">
    <property type="entry name" value="PHOSPHATIDYLINOSITOL GLYCAN-RELATED"/>
    <property type="match status" value="1"/>
</dbReference>
<evidence type="ECO:0000256" key="13">
    <source>
        <dbReference type="RuleBase" id="RU367106"/>
    </source>
</evidence>
<organism evidence="15 16">
    <name type="scientific">Aspergillus leporis</name>
    <dbReference type="NCBI Taxonomy" id="41062"/>
    <lineage>
        <taxon>Eukaryota</taxon>
        <taxon>Fungi</taxon>
        <taxon>Dikarya</taxon>
        <taxon>Ascomycota</taxon>
        <taxon>Pezizomycotina</taxon>
        <taxon>Eurotiomycetes</taxon>
        <taxon>Eurotiomycetidae</taxon>
        <taxon>Eurotiales</taxon>
        <taxon>Aspergillaceae</taxon>
        <taxon>Aspergillus</taxon>
        <taxon>Aspergillus subgen. Circumdati</taxon>
    </lineage>
</organism>